<dbReference type="GO" id="GO:0009307">
    <property type="term" value="P:DNA restriction-modification system"/>
    <property type="evidence" value="ECO:0007669"/>
    <property type="project" value="InterPro"/>
</dbReference>
<dbReference type="RefSeq" id="WP_199870138.1">
    <property type="nucleotide sequence ID" value="NZ_JAAGPU010000018.1"/>
</dbReference>
<dbReference type="GO" id="GO:0003677">
    <property type="term" value="F:DNA binding"/>
    <property type="evidence" value="ECO:0007669"/>
    <property type="project" value="InterPro"/>
</dbReference>
<comment type="caution">
    <text evidence="1">The sequence shown here is derived from an EMBL/GenBank/DDBJ whole genome shotgun (WGS) entry which is preliminary data.</text>
</comment>
<proteinExistence type="predicted"/>
<reference evidence="1 2" key="1">
    <citation type="submission" date="2020-02" db="EMBL/GenBank/DDBJ databases">
        <title>Genome assembly of a novel Clostridium senegalense strain.</title>
        <authorList>
            <person name="Gupta T.B."/>
            <person name="Jauregui R."/>
            <person name="Maclean P."/>
            <person name="Nawarathana A."/>
            <person name="Brightwell G."/>
        </authorList>
    </citation>
    <scope>NUCLEOTIDE SEQUENCE [LARGE SCALE GENOMIC DNA]</scope>
    <source>
        <strain evidence="1 2">AGRFS4</strain>
    </source>
</reference>
<evidence type="ECO:0000313" key="2">
    <source>
        <dbReference type="Proteomes" id="UP000481872"/>
    </source>
</evidence>
<keyword evidence="2" id="KW-1185">Reference proteome</keyword>
<gene>
    <name evidence="1" type="ORF">G3M99_10555</name>
</gene>
<dbReference type="InterPro" id="IPR019070">
    <property type="entry name" value="Restrct_endonuc_II_SinI"/>
</dbReference>
<sequence length="141" mass="16368">MSTLNSFAHFNNEVYVFLQNTSNINPEIRIIFNLNMLHKNLFPNINLGRNATWQKYILSWIKKYDDADKIPPSMRIGTPSKSPYDSVTNIIVKESLNLDNNSITAIQQYHTLCMQSENIQGGLLEEYIYSKVKKCDWICCK</sequence>
<keyword evidence="1" id="KW-0255">Endonuclease</keyword>
<dbReference type="EMBL" id="JAAGPU010000018">
    <property type="protein sequence ID" value="NEU05284.1"/>
    <property type="molecule type" value="Genomic_DNA"/>
</dbReference>
<keyword evidence="1" id="KW-0378">Hydrolase</keyword>
<dbReference type="AlphaFoldDB" id="A0A6M0H4U1"/>
<dbReference type="Pfam" id="PF09570">
    <property type="entry name" value="RE_SinI"/>
    <property type="match status" value="1"/>
</dbReference>
<dbReference type="Proteomes" id="UP000481872">
    <property type="component" value="Unassembled WGS sequence"/>
</dbReference>
<protein>
    <submittedName>
        <fullName evidence="1">SinI family restriction endonuclease</fullName>
    </submittedName>
</protein>
<name>A0A6M0H4U1_9CLOT</name>
<evidence type="ECO:0000313" key="1">
    <source>
        <dbReference type="EMBL" id="NEU05284.1"/>
    </source>
</evidence>
<accession>A0A6M0H4U1</accession>
<keyword evidence="1" id="KW-0540">Nuclease</keyword>
<organism evidence="1 2">
    <name type="scientific">Clostridium senegalense</name>
    <dbReference type="NCBI Taxonomy" id="1465809"/>
    <lineage>
        <taxon>Bacteria</taxon>
        <taxon>Bacillati</taxon>
        <taxon>Bacillota</taxon>
        <taxon>Clostridia</taxon>
        <taxon>Eubacteriales</taxon>
        <taxon>Clostridiaceae</taxon>
        <taxon>Clostridium</taxon>
    </lineage>
</organism>
<dbReference type="GO" id="GO:0009036">
    <property type="term" value="F:type II site-specific deoxyribonuclease activity"/>
    <property type="evidence" value="ECO:0007669"/>
    <property type="project" value="InterPro"/>
</dbReference>